<dbReference type="Gene3D" id="1.10.10.10">
    <property type="entry name" value="Winged helix-like DNA-binding domain superfamily/Winged helix DNA-binding domain"/>
    <property type="match status" value="1"/>
</dbReference>
<sequence length="153" mass="17605">MIYCIRSKEGTQTIYTHLEVTELTSDMFDFCSSMTDEQDGRARELIERAAAKWPLRILHVLSDAGAPLRFSRLMERVEGISQKVLTQTLRTLERDGLVIRTLYPQVPPRVEYELTPLGRDLLMQVVSLWRWIVEHLDDFDARKAVKLAATANA</sequence>
<dbReference type="SUPFAM" id="SSF46785">
    <property type="entry name" value="Winged helix' DNA-binding domain"/>
    <property type="match status" value="1"/>
</dbReference>
<dbReference type="RefSeq" id="WP_138386938.1">
    <property type="nucleotide sequence ID" value="NZ_CP054021.1"/>
</dbReference>
<evidence type="ECO:0000256" key="3">
    <source>
        <dbReference type="ARBA" id="ARBA00023163"/>
    </source>
</evidence>
<dbReference type="PANTHER" id="PTHR33204">
    <property type="entry name" value="TRANSCRIPTIONAL REGULATOR, MARR FAMILY"/>
    <property type="match status" value="1"/>
</dbReference>
<dbReference type="Pfam" id="PF01638">
    <property type="entry name" value="HxlR"/>
    <property type="match status" value="1"/>
</dbReference>
<organism evidence="5 6">
    <name type="scientific">Rhizobium indicum</name>
    <dbReference type="NCBI Taxonomy" id="2583231"/>
    <lineage>
        <taxon>Bacteria</taxon>
        <taxon>Pseudomonadati</taxon>
        <taxon>Pseudomonadota</taxon>
        <taxon>Alphaproteobacteria</taxon>
        <taxon>Hyphomicrobiales</taxon>
        <taxon>Rhizobiaceae</taxon>
        <taxon>Rhizobium/Agrobacterium group</taxon>
        <taxon>Rhizobium</taxon>
    </lineage>
</organism>
<name>A0ABX6PHI8_9HYPH</name>
<keyword evidence="3" id="KW-0804">Transcription</keyword>
<evidence type="ECO:0000256" key="2">
    <source>
        <dbReference type="ARBA" id="ARBA00023125"/>
    </source>
</evidence>
<dbReference type="InterPro" id="IPR036388">
    <property type="entry name" value="WH-like_DNA-bd_sf"/>
</dbReference>
<accession>A0ABX6PHI8</accession>
<keyword evidence="1" id="KW-0805">Transcription regulation</keyword>
<keyword evidence="2" id="KW-0238">DNA-binding</keyword>
<keyword evidence="6" id="KW-1185">Reference proteome</keyword>
<gene>
    <name evidence="5" type="ORF">FFM53_019805</name>
</gene>
<evidence type="ECO:0000259" key="4">
    <source>
        <dbReference type="PROSITE" id="PS51118"/>
    </source>
</evidence>
<dbReference type="PANTHER" id="PTHR33204:SF39">
    <property type="entry name" value="TRANSCRIPTIONAL REGULATORY PROTEIN"/>
    <property type="match status" value="1"/>
</dbReference>
<evidence type="ECO:0000313" key="6">
    <source>
        <dbReference type="Proteomes" id="UP000305673"/>
    </source>
</evidence>
<feature type="domain" description="HTH hxlR-type" evidence="4">
    <location>
        <begin position="31"/>
        <end position="140"/>
    </location>
</feature>
<reference evidence="5 6" key="1">
    <citation type="submission" date="2020-05" db="EMBL/GenBank/DDBJ databases">
        <title>Genome sequences of pea root nodulating Rhizobium spp.</title>
        <authorList>
            <person name="Rahi P."/>
        </authorList>
    </citation>
    <scope>NUCLEOTIDE SEQUENCE [LARGE SCALE GENOMIC DNA]</scope>
    <source>
        <strain evidence="6">JKLM 12A2</strain>
    </source>
</reference>
<protein>
    <submittedName>
        <fullName evidence="5">Helix-turn-helix transcriptional regulator</fullName>
    </submittedName>
</protein>
<dbReference type="InterPro" id="IPR036390">
    <property type="entry name" value="WH_DNA-bd_sf"/>
</dbReference>
<proteinExistence type="predicted"/>
<dbReference type="PROSITE" id="PS51118">
    <property type="entry name" value="HTH_HXLR"/>
    <property type="match status" value="1"/>
</dbReference>
<evidence type="ECO:0000313" key="5">
    <source>
        <dbReference type="EMBL" id="QKK18560.1"/>
    </source>
</evidence>
<dbReference type="EMBL" id="CP054021">
    <property type="protein sequence ID" value="QKK18560.1"/>
    <property type="molecule type" value="Genomic_DNA"/>
</dbReference>
<dbReference type="Proteomes" id="UP000305673">
    <property type="component" value="Chromosome"/>
</dbReference>
<dbReference type="InterPro" id="IPR002577">
    <property type="entry name" value="HTH_HxlR"/>
</dbReference>
<evidence type="ECO:0000256" key="1">
    <source>
        <dbReference type="ARBA" id="ARBA00023015"/>
    </source>
</evidence>